<dbReference type="SUPFAM" id="SSF53092">
    <property type="entry name" value="Creatinase/prolidase N-terminal domain"/>
    <property type="match status" value="1"/>
</dbReference>
<dbReference type="Pfam" id="PF01321">
    <property type="entry name" value="Creatinase_N"/>
    <property type="match status" value="1"/>
</dbReference>
<accession>A0ABT4X249</accession>
<dbReference type="PANTHER" id="PTHR46112">
    <property type="entry name" value="AMINOPEPTIDASE"/>
    <property type="match status" value="1"/>
</dbReference>
<dbReference type="EMBL" id="JAQKAB010000004">
    <property type="protein sequence ID" value="MDA7026351.1"/>
    <property type="molecule type" value="Genomic_DNA"/>
</dbReference>
<dbReference type="PANTHER" id="PTHR46112:SF2">
    <property type="entry name" value="XAA-PRO AMINOPEPTIDASE P-RELATED"/>
    <property type="match status" value="1"/>
</dbReference>
<dbReference type="SUPFAM" id="SSF55920">
    <property type="entry name" value="Creatinase/aminopeptidase"/>
    <property type="match status" value="1"/>
</dbReference>
<dbReference type="Gene3D" id="3.40.350.10">
    <property type="entry name" value="Creatinase/prolidase N-terminal domain"/>
    <property type="match status" value="1"/>
</dbReference>
<feature type="domain" description="Creatinase N-terminal" evidence="2">
    <location>
        <begin position="5"/>
        <end position="173"/>
    </location>
</feature>
<gene>
    <name evidence="3" type="ORF">PJ311_06935</name>
</gene>
<evidence type="ECO:0000259" key="1">
    <source>
        <dbReference type="Pfam" id="PF00557"/>
    </source>
</evidence>
<dbReference type="Gene3D" id="3.90.230.10">
    <property type="entry name" value="Creatinase/methionine aminopeptidase superfamily"/>
    <property type="match status" value="1"/>
</dbReference>
<comment type="caution">
    <text evidence="3">The sequence shown here is derived from an EMBL/GenBank/DDBJ whole genome shotgun (WGS) entry which is preliminary data.</text>
</comment>
<proteinExistence type="predicted"/>
<reference evidence="3 4" key="1">
    <citation type="submission" date="2023-01" db="EMBL/GenBank/DDBJ databases">
        <title>Bacillus changyiensis sp. nov., isolated from a coastal deposit.</title>
        <authorList>
            <person name="Xiao G."/>
            <person name="Lai Q."/>
            <person name="Hu Z."/>
            <person name="Shao Z."/>
        </authorList>
    </citation>
    <scope>NUCLEOTIDE SEQUENCE [LARGE SCALE GENOMIC DNA]</scope>
    <source>
        <strain evidence="3 4">CLL-7-23</strain>
    </source>
</reference>
<name>A0ABT4X249_9BACI</name>
<dbReference type="RefSeq" id="WP_271340208.1">
    <property type="nucleotide sequence ID" value="NZ_JAQKAB010000004.1"/>
</dbReference>
<sequence>MGANIKRLVSKMENQSLDAIIACTRENIRYFAGFDPVVKILNPYSGQCYAVITAQHPEVVHIVHSIGEIDQVLDATSQIGEVMTYGTFYREDNGRSMLTEEEQLLKHYSQVKNSYKNGEEALQSLLTKLHLHSGRIGIDEEGINLNVKQFLVANLPTAAFIPSSRMIKLVRAVKTSEEVAALSYAAQCIEQAVDTVAAEIYEGISEREILRIFNYLIISKGANPYLPMLKIGRHAVGGQRLQREDNKLQAGDLIWFDCDIVCDGYWADIARVLFFKEFKPKYQKYKALYKGQLAAIEQIKPGMSGEAVFQLTMQSVHEAGFQEYRRHHVGHGIGLEPYELPILAPSSEEVVEEGMVLSIETPYYEFGLGALHVEDPVYIQESGNKMLTQNQAGIQVVEGK</sequence>
<keyword evidence="4" id="KW-1185">Reference proteome</keyword>
<dbReference type="InterPro" id="IPR000994">
    <property type="entry name" value="Pept_M24"/>
</dbReference>
<dbReference type="InterPro" id="IPR000587">
    <property type="entry name" value="Creatinase_N"/>
</dbReference>
<dbReference type="Pfam" id="PF00557">
    <property type="entry name" value="Peptidase_M24"/>
    <property type="match status" value="1"/>
</dbReference>
<dbReference type="InterPro" id="IPR029149">
    <property type="entry name" value="Creatin/AminoP/Spt16_N"/>
</dbReference>
<dbReference type="CDD" id="cd01066">
    <property type="entry name" value="APP_MetAP"/>
    <property type="match status" value="1"/>
</dbReference>
<dbReference type="InterPro" id="IPR050659">
    <property type="entry name" value="Peptidase_M24B"/>
</dbReference>
<evidence type="ECO:0000313" key="4">
    <source>
        <dbReference type="Proteomes" id="UP001211894"/>
    </source>
</evidence>
<evidence type="ECO:0000313" key="3">
    <source>
        <dbReference type="EMBL" id="MDA7026351.1"/>
    </source>
</evidence>
<evidence type="ECO:0000259" key="2">
    <source>
        <dbReference type="Pfam" id="PF01321"/>
    </source>
</evidence>
<dbReference type="Proteomes" id="UP001211894">
    <property type="component" value="Unassembled WGS sequence"/>
</dbReference>
<protein>
    <submittedName>
        <fullName evidence="3">Xaa-Pro peptidase family protein</fullName>
    </submittedName>
</protein>
<dbReference type="InterPro" id="IPR036005">
    <property type="entry name" value="Creatinase/aminopeptidase-like"/>
</dbReference>
<organism evidence="3 4">
    <name type="scientific">Bacillus changyiensis</name>
    <dbReference type="NCBI Taxonomy" id="3004103"/>
    <lineage>
        <taxon>Bacteria</taxon>
        <taxon>Bacillati</taxon>
        <taxon>Bacillota</taxon>
        <taxon>Bacilli</taxon>
        <taxon>Bacillales</taxon>
        <taxon>Bacillaceae</taxon>
        <taxon>Bacillus</taxon>
    </lineage>
</organism>
<feature type="domain" description="Peptidase M24" evidence="1">
    <location>
        <begin position="182"/>
        <end position="381"/>
    </location>
</feature>